<sequence length="65" mass="7375">SNVALKRKVVSYSPQYVAHQFGLAQALPAPLLPDTDDQLVHNEVDDLGKLEQLLDRNYERMEVIL</sequence>
<dbReference type="Proteomes" id="UP001341840">
    <property type="component" value="Unassembled WGS sequence"/>
</dbReference>
<reference evidence="1 2" key="1">
    <citation type="journal article" date="2023" name="Plants (Basel)">
        <title>Bridging the Gap: Combining Genomics and Transcriptomics Approaches to Understand Stylosanthes scabra, an Orphan Legume from the Brazilian Caatinga.</title>
        <authorList>
            <person name="Ferreira-Neto J.R.C."/>
            <person name="da Silva M.D."/>
            <person name="Binneck E."/>
            <person name="de Melo N.F."/>
            <person name="da Silva R.H."/>
            <person name="de Melo A.L.T.M."/>
            <person name="Pandolfi V."/>
            <person name="Bustamante F.O."/>
            <person name="Brasileiro-Vidal A.C."/>
            <person name="Benko-Iseppon A.M."/>
        </authorList>
    </citation>
    <scope>NUCLEOTIDE SEQUENCE [LARGE SCALE GENOMIC DNA]</scope>
    <source>
        <tissue evidence="1">Leaves</tissue>
    </source>
</reference>
<feature type="non-terminal residue" evidence="1">
    <location>
        <position position="1"/>
    </location>
</feature>
<keyword evidence="2" id="KW-1185">Reference proteome</keyword>
<accession>A0ABU6QXX3</accession>
<name>A0ABU6QXX3_9FABA</name>
<protein>
    <submittedName>
        <fullName evidence="1">Uncharacterized protein</fullName>
    </submittedName>
</protein>
<organism evidence="1 2">
    <name type="scientific">Stylosanthes scabra</name>
    <dbReference type="NCBI Taxonomy" id="79078"/>
    <lineage>
        <taxon>Eukaryota</taxon>
        <taxon>Viridiplantae</taxon>
        <taxon>Streptophyta</taxon>
        <taxon>Embryophyta</taxon>
        <taxon>Tracheophyta</taxon>
        <taxon>Spermatophyta</taxon>
        <taxon>Magnoliopsida</taxon>
        <taxon>eudicotyledons</taxon>
        <taxon>Gunneridae</taxon>
        <taxon>Pentapetalae</taxon>
        <taxon>rosids</taxon>
        <taxon>fabids</taxon>
        <taxon>Fabales</taxon>
        <taxon>Fabaceae</taxon>
        <taxon>Papilionoideae</taxon>
        <taxon>50 kb inversion clade</taxon>
        <taxon>dalbergioids sensu lato</taxon>
        <taxon>Dalbergieae</taxon>
        <taxon>Pterocarpus clade</taxon>
        <taxon>Stylosanthes</taxon>
    </lineage>
</organism>
<evidence type="ECO:0000313" key="2">
    <source>
        <dbReference type="Proteomes" id="UP001341840"/>
    </source>
</evidence>
<evidence type="ECO:0000313" key="1">
    <source>
        <dbReference type="EMBL" id="MED6116428.1"/>
    </source>
</evidence>
<dbReference type="EMBL" id="JASCZI010002782">
    <property type="protein sequence ID" value="MED6116428.1"/>
    <property type="molecule type" value="Genomic_DNA"/>
</dbReference>
<comment type="caution">
    <text evidence="1">The sequence shown here is derived from an EMBL/GenBank/DDBJ whole genome shotgun (WGS) entry which is preliminary data.</text>
</comment>
<proteinExistence type="predicted"/>
<gene>
    <name evidence="1" type="ORF">PIB30_100282</name>
</gene>